<organism evidence="1 2">
    <name type="scientific">Candidatus Contendobacter odensis Run_B_J11</name>
    <dbReference type="NCBI Taxonomy" id="1400861"/>
    <lineage>
        <taxon>Bacteria</taxon>
        <taxon>Pseudomonadati</taxon>
        <taxon>Pseudomonadota</taxon>
        <taxon>Gammaproteobacteria</taxon>
        <taxon>Candidatus Competibacteraceae</taxon>
        <taxon>Candidatus Contendibacter</taxon>
    </lineage>
</organism>
<reference evidence="1 2" key="1">
    <citation type="journal article" date="2014" name="ISME J.">
        <title>Candidatus Competibacter-lineage genomes retrieved from metagenomes reveal functional metabolic diversity.</title>
        <authorList>
            <person name="McIlroy S.J."/>
            <person name="Albertsen M."/>
            <person name="Andresen E.K."/>
            <person name="Saunders A.M."/>
            <person name="Kristiansen R."/>
            <person name="Stokholm-Bjerregaard M."/>
            <person name="Nielsen K.L."/>
            <person name="Nielsen P.H."/>
        </authorList>
    </citation>
    <scope>NUCLEOTIDE SEQUENCE [LARGE SCALE GENOMIC DNA]</scope>
    <source>
        <strain evidence="1 2">Run_B_J11</strain>
    </source>
</reference>
<protein>
    <submittedName>
        <fullName evidence="1">Uncharacterized protein</fullName>
    </submittedName>
</protein>
<evidence type="ECO:0000313" key="2">
    <source>
        <dbReference type="Proteomes" id="UP000019184"/>
    </source>
</evidence>
<keyword evidence="2" id="KW-1185">Reference proteome</keyword>
<dbReference type="AlphaFoldDB" id="A0A7U7GFC8"/>
<gene>
    <name evidence="1" type="ORF">BN874_80055</name>
</gene>
<name>A0A7U7GFC8_9GAMM</name>
<proteinExistence type="predicted"/>
<dbReference type="Proteomes" id="UP000019184">
    <property type="component" value="Unassembled WGS sequence"/>
</dbReference>
<dbReference type="EMBL" id="CBTK010000298">
    <property type="protein sequence ID" value="CDH47365.1"/>
    <property type="molecule type" value="Genomic_DNA"/>
</dbReference>
<comment type="caution">
    <text evidence="1">The sequence shown here is derived from an EMBL/GenBank/DDBJ whole genome shotgun (WGS) entry which is preliminary data.</text>
</comment>
<sequence length="139" mass="15828">MFPLGHRVLVRSQNPGCRPQSHPFSGENFMTDNSAGVVIPFPDRFCSLRRPKTTLFVIPAKAGIQFFSGCLDSCIRGNNENLFRIGIKTTFEVNLDSSNVKIEHIEVDQEGYYRITVNSTECGTYCHKCDHFIQRHLFL</sequence>
<evidence type="ECO:0000313" key="1">
    <source>
        <dbReference type="EMBL" id="CDH47365.1"/>
    </source>
</evidence>
<accession>A0A7U7GFC8</accession>